<accession>A0ABQ7D4X1</accession>
<proteinExistence type="predicted"/>
<reference evidence="2 3" key="1">
    <citation type="journal article" date="2020" name="BMC Genomics">
        <title>Intraspecific diversification of the crop wild relative Brassica cretica Lam. using demographic model selection.</title>
        <authorList>
            <person name="Kioukis A."/>
            <person name="Michalopoulou V.A."/>
            <person name="Briers L."/>
            <person name="Pirintsos S."/>
            <person name="Studholme D.J."/>
            <person name="Pavlidis P."/>
            <person name="Sarris P.F."/>
        </authorList>
    </citation>
    <scope>NUCLEOTIDE SEQUENCE [LARGE SCALE GENOMIC DNA]</scope>
    <source>
        <strain evidence="3">cv. PFS-1207/04</strain>
    </source>
</reference>
<gene>
    <name evidence="2" type="ORF">DY000_02017206</name>
</gene>
<sequence length="81" mass="9031">MGRERLTQSDTLRSLAFTVSEQAESDVPRATPLSRSRLRFLSKSGATSPERHPQVAPRPVQVPMVKKTKGKSDAEKQKAER</sequence>
<evidence type="ECO:0000313" key="2">
    <source>
        <dbReference type="EMBL" id="KAF3566612.1"/>
    </source>
</evidence>
<evidence type="ECO:0000313" key="3">
    <source>
        <dbReference type="Proteomes" id="UP000266723"/>
    </source>
</evidence>
<feature type="compositionally biased region" description="Basic and acidic residues" evidence="1">
    <location>
        <begin position="70"/>
        <end position="81"/>
    </location>
</feature>
<keyword evidence="3" id="KW-1185">Reference proteome</keyword>
<dbReference type="Proteomes" id="UP000266723">
    <property type="component" value="Unassembled WGS sequence"/>
</dbReference>
<protein>
    <submittedName>
        <fullName evidence="2">Uncharacterized protein</fullName>
    </submittedName>
</protein>
<name>A0ABQ7D4X1_BRACR</name>
<comment type="caution">
    <text evidence="2">The sequence shown here is derived from an EMBL/GenBank/DDBJ whole genome shotgun (WGS) entry which is preliminary data.</text>
</comment>
<feature type="compositionally biased region" description="Low complexity" evidence="1">
    <location>
        <begin position="33"/>
        <end position="42"/>
    </location>
</feature>
<feature type="region of interest" description="Disordered" evidence="1">
    <location>
        <begin position="20"/>
        <end position="81"/>
    </location>
</feature>
<evidence type="ECO:0000256" key="1">
    <source>
        <dbReference type="SAM" id="MobiDB-lite"/>
    </source>
</evidence>
<dbReference type="EMBL" id="QGKV02000759">
    <property type="protein sequence ID" value="KAF3566612.1"/>
    <property type="molecule type" value="Genomic_DNA"/>
</dbReference>
<organism evidence="2 3">
    <name type="scientific">Brassica cretica</name>
    <name type="common">Mustard</name>
    <dbReference type="NCBI Taxonomy" id="69181"/>
    <lineage>
        <taxon>Eukaryota</taxon>
        <taxon>Viridiplantae</taxon>
        <taxon>Streptophyta</taxon>
        <taxon>Embryophyta</taxon>
        <taxon>Tracheophyta</taxon>
        <taxon>Spermatophyta</taxon>
        <taxon>Magnoliopsida</taxon>
        <taxon>eudicotyledons</taxon>
        <taxon>Gunneridae</taxon>
        <taxon>Pentapetalae</taxon>
        <taxon>rosids</taxon>
        <taxon>malvids</taxon>
        <taxon>Brassicales</taxon>
        <taxon>Brassicaceae</taxon>
        <taxon>Brassiceae</taxon>
        <taxon>Brassica</taxon>
    </lineage>
</organism>